<sequence length="108" mass="13269">MIVLVNKFLLAKGFNGISLWPFIIVKNKSFKNDPVLLNHEKIHLKQQVEMLIVFFYVWYGIEFGIRYLQYKNKFLAYRNISFEKEAYRNELNMNYIKDRRFWGFLKYL</sequence>
<evidence type="ECO:0000313" key="3">
    <source>
        <dbReference type="Proteomes" id="UP000321367"/>
    </source>
</evidence>
<protein>
    <recommendedName>
        <fullName evidence="4">DUF4157 domain-containing protein</fullName>
    </recommendedName>
</protein>
<evidence type="ECO:0000256" key="1">
    <source>
        <dbReference type="SAM" id="Phobius"/>
    </source>
</evidence>
<organism evidence="2 3">
    <name type="scientific">Gillisia hiemivivida</name>
    <dbReference type="NCBI Taxonomy" id="291190"/>
    <lineage>
        <taxon>Bacteria</taxon>
        <taxon>Pseudomonadati</taxon>
        <taxon>Bacteroidota</taxon>
        <taxon>Flavobacteriia</taxon>
        <taxon>Flavobacteriales</taxon>
        <taxon>Flavobacteriaceae</taxon>
        <taxon>Gillisia</taxon>
    </lineage>
</organism>
<feature type="transmembrane region" description="Helical" evidence="1">
    <location>
        <begin position="50"/>
        <end position="68"/>
    </location>
</feature>
<keyword evidence="1" id="KW-0472">Membrane</keyword>
<keyword evidence="1" id="KW-1133">Transmembrane helix</keyword>
<dbReference type="RefSeq" id="WP_146931327.1">
    <property type="nucleotide sequence ID" value="NZ_CBCSHZ010000007.1"/>
</dbReference>
<gene>
    <name evidence="2" type="ORF">ES724_06830</name>
</gene>
<keyword evidence="3" id="KW-1185">Reference proteome</keyword>
<dbReference type="AlphaFoldDB" id="A0A5C6ZUR2"/>
<dbReference type="OrthoDB" id="1027344at2"/>
<accession>A0A5C6ZUR2</accession>
<name>A0A5C6ZUR2_9FLAO</name>
<dbReference type="Proteomes" id="UP000321367">
    <property type="component" value="Unassembled WGS sequence"/>
</dbReference>
<evidence type="ECO:0000313" key="2">
    <source>
        <dbReference type="EMBL" id="TXD94354.1"/>
    </source>
</evidence>
<reference evidence="2 3" key="1">
    <citation type="submission" date="2019-08" db="EMBL/GenBank/DDBJ databases">
        <title>Genome sequence of Gillisia hiemivivida IC154 (type strain).</title>
        <authorList>
            <person name="Bowman J.P."/>
        </authorList>
    </citation>
    <scope>NUCLEOTIDE SEQUENCE [LARGE SCALE GENOMIC DNA]</scope>
    <source>
        <strain evidence="2 3">IC154</strain>
    </source>
</reference>
<dbReference type="EMBL" id="VORY01000005">
    <property type="protein sequence ID" value="TXD94354.1"/>
    <property type="molecule type" value="Genomic_DNA"/>
</dbReference>
<comment type="caution">
    <text evidence="2">The sequence shown here is derived from an EMBL/GenBank/DDBJ whole genome shotgun (WGS) entry which is preliminary data.</text>
</comment>
<evidence type="ECO:0008006" key="4">
    <source>
        <dbReference type="Google" id="ProtNLM"/>
    </source>
</evidence>
<proteinExistence type="predicted"/>
<keyword evidence="1" id="KW-0812">Transmembrane</keyword>